<dbReference type="GO" id="GO:0006424">
    <property type="term" value="P:glutamyl-tRNA aminoacylation"/>
    <property type="evidence" value="ECO:0007669"/>
    <property type="project" value="UniProtKB-UniRule"/>
</dbReference>
<sequence length="567" mass="66221">MESRFEYINKLIKLFALENAIKHKSAPNLNSVVGKLVSEYPAAKDNIKDLSQIIKDIIEEISTMDEGEKRERYAVLVKSLGYTIDNNEKKRKDAVLPPLPLKNKDQPVVMRIAPNPNGPATIGHARGIITNGEYARMYKGKFILRFDDTDPKTKRPLIDAYKWYAEDCRWLGYNPDEIVIASDRIPIYYEYAKKLIEMGKSYVCLCEKEDFKRFKDNSKPCPHRDQSVEENLEYWRGMLSGEYKEGEVVLRLKTDINNKNPALRDFAIFRIIYEDHPRISNRYCVWPMLDFESGIEDHLLRVTHIIRGKDLIDSERKQRFFYDYFGWEYPVTIYWGRIKIHEFGKISTSSIKKGIENGEYTGWDDPRLPTIRALKKRGIDPIAIKNFVISLRVNISDITISMENLYAENRKIIDDKAKRYFFVDDPIKLKVKGIDNSVEKHVKIPIHPNFPERGYRELNFKDVVFITSKDYNKYMNSIVRLKGLFNVRIDKNEVYYAGDEIKDLPIIHWLPSGLKMRVISPEGTYNGLGEEGLENSIDEVVQLERFGYARIDFVDKDGEIIAYFTHK</sequence>
<feature type="short sequence motif" description="'HIGH' region" evidence="10">
    <location>
        <begin position="114"/>
        <end position="124"/>
    </location>
</feature>
<dbReference type="Pfam" id="PF03950">
    <property type="entry name" value="tRNA-synt_1c_C"/>
    <property type="match status" value="1"/>
</dbReference>
<dbReference type="InterPro" id="IPR050132">
    <property type="entry name" value="Gln/Glu-tRNA_Ligase"/>
</dbReference>
<keyword evidence="5 10" id="KW-0547">Nucleotide-binding</keyword>
<dbReference type="NCBIfam" id="NF003169">
    <property type="entry name" value="PRK04156.1"/>
    <property type="match status" value="1"/>
</dbReference>
<evidence type="ECO:0000256" key="10">
    <source>
        <dbReference type="HAMAP-Rule" id="MF_02076"/>
    </source>
</evidence>
<dbReference type="CDD" id="cd09287">
    <property type="entry name" value="GluRS_non_core"/>
    <property type="match status" value="1"/>
</dbReference>
<feature type="domain" description="Glutamyl/glutaminyl-tRNA synthetase class Ib catalytic" evidence="11">
    <location>
        <begin position="108"/>
        <end position="413"/>
    </location>
</feature>
<protein>
    <recommendedName>
        <fullName evidence="10">Glutamate--tRNA ligase</fullName>
        <ecNumber evidence="10">6.1.1.17</ecNumber>
    </recommendedName>
    <alternativeName>
        <fullName evidence="10">Glutamyl-tRNA synthetase</fullName>
        <shortName evidence="10">GluRS</shortName>
    </alternativeName>
</protein>
<dbReference type="GO" id="GO:0043604">
    <property type="term" value="P:amide biosynthetic process"/>
    <property type="evidence" value="ECO:0007669"/>
    <property type="project" value="TreeGrafter"/>
</dbReference>
<comment type="function">
    <text evidence="10">Catalyzes the attachment of glutamate to tRNA(Glu) in a two-step reaction: glutamate is first activated by ATP to form Glu-AMP and then transferred to the acceptor end of tRNA(Glu).</text>
</comment>
<dbReference type="PANTHER" id="PTHR43097">
    <property type="entry name" value="GLUTAMINE-TRNA LIGASE"/>
    <property type="match status" value="1"/>
</dbReference>
<proteinExistence type="inferred from homology"/>
<dbReference type="HAMAP" id="MF_02076">
    <property type="entry name" value="Glu_tRNA_synth_type2"/>
    <property type="match status" value="1"/>
</dbReference>
<evidence type="ECO:0000256" key="3">
    <source>
        <dbReference type="ARBA" id="ARBA00022490"/>
    </source>
</evidence>
<dbReference type="AlphaFoldDB" id="A0A520KUM5"/>
<dbReference type="Gene3D" id="2.40.240.10">
    <property type="entry name" value="Ribosomal Protein L25, Chain P"/>
    <property type="match status" value="1"/>
</dbReference>
<dbReference type="EC" id="6.1.1.17" evidence="10"/>
<dbReference type="InterPro" id="IPR020059">
    <property type="entry name" value="Glu/Gln-tRNA-synth_Ib_codon-bd"/>
</dbReference>
<evidence type="ECO:0000256" key="6">
    <source>
        <dbReference type="ARBA" id="ARBA00022840"/>
    </source>
</evidence>
<dbReference type="InterPro" id="IPR014729">
    <property type="entry name" value="Rossmann-like_a/b/a_fold"/>
</dbReference>
<evidence type="ECO:0000256" key="1">
    <source>
        <dbReference type="ARBA" id="ARBA00004496"/>
    </source>
</evidence>
<dbReference type="GO" id="GO:0004818">
    <property type="term" value="F:glutamate-tRNA ligase activity"/>
    <property type="evidence" value="ECO:0007669"/>
    <property type="project" value="UniProtKB-UniRule"/>
</dbReference>
<evidence type="ECO:0000313" key="14">
    <source>
        <dbReference type="Proteomes" id="UP000317158"/>
    </source>
</evidence>
<organism evidence="13 14">
    <name type="scientific">Methanoliparum thermophilum</name>
    <dbReference type="NCBI Taxonomy" id="2491083"/>
    <lineage>
        <taxon>Archaea</taxon>
        <taxon>Methanobacteriati</taxon>
        <taxon>Methanobacteriota</taxon>
        <taxon>Candidatus Methanoliparia</taxon>
        <taxon>Candidatus Methanoliparales</taxon>
        <taxon>Candidatus Methanoliparaceae</taxon>
        <taxon>Candidatus Methanoliparum</taxon>
    </lineage>
</organism>
<dbReference type="SUPFAM" id="SSF52374">
    <property type="entry name" value="Nucleotidylyl transferase"/>
    <property type="match status" value="1"/>
</dbReference>
<dbReference type="InterPro" id="IPR000924">
    <property type="entry name" value="Glu/Gln-tRNA-synth"/>
</dbReference>
<comment type="similarity">
    <text evidence="2 10">Belongs to the class-I aminoacyl-tRNA synthetase family. Glutamate--tRNA ligase type 2 subfamily.</text>
</comment>
<evidence type="ECO:0000259" key="11">
    <source>
        <dbReference type="Pfam" id="PF00749"/>
    </source>
</evidence>
<comment type="subcellular location">
    <subcellularLocation>
        <location evidence="1 10">Cytoplasm</location>
    </subcellularLocation>
</comment>
<evidence type="ECO:0000256" key="4">
    <source>
        <dbReference type="ARBA" id="ARBA00022598"/>
    </source>
</evidence>
<keyword evidence="4 10" id="KW-0436">Ligase</keyword>
<dbReference type="Gene3D" id="3.40.50.620">
    <property type="entry name" value="HUPs"/>
    <property type="match status" value="1"/>
</dbReference>
<feature type="domain" description="Glutamyl/glutaminyl-tRNA synthetase class Ib anti-codon binding" evidence="12">
    <location>
        <begin position="417"/>
        <end position="493"/>
    </location>
</feature>
<keyword evidence="3 10" id="KW-0963">Cytoplasm</keyword>
<dbReference type="GO" id="GO:0005829">
    <property type="term" value="C:cytosol"/>
    <property type="evidence" value="ECO:0007669"/>
    <property type="project" value="TreeGrafter"/>
</dbReference>
<comment type="catalytic activity">
    <reaction evidence="9 10">
        <text>tRNA(Glu) + L-glutamate + ATP = L-glutamyl-tRNA(Glu) + AMP + diphosphate</text>
        <dbReference type="Rhea" id="RHEA:23540"/>
        <dbReference type="Rhea" id="RHEA-COMP:9663"/>
        <dbReference type="Rhea" id="RHEA-COMP:9680"/>
        <dbReference type="ChEBI" id="CHEBI:29985"/>
        <dbReference type="ChEBI" id="CHEBI:30616"/>
        <dbReference type="ChEBI" id="CHEBI:33019"/>
        <dbReference type="ChEBI" id="CHEBI:78442"/>
        <dbReference type="ChEBI" id="CHEBI:78520"/>
        <dbReference type="ChEBI" id="CHEBI:456215"/>
        <dbReference type="EC" id="6.1.1.17"/>
    </reaction>
</comment>
<dbReference type="InterPro" id="IPR011035">
    <property type="entry name" value="Ribosomal_bL25/Gln-tRNA_synth"/>
</dbReference>
<dbReference type="Pfam" id="PF00749">
    <property type="entry name" value="tRNA-synt_1c"/>
    <property type="match status" value="1"/>
</dbReference>
<keyword evidence="6 10" id="KW-0067">ATP-binding</keyword>
<evidence type="ECO:0000256" key="9">
    <source>
        <dbReference type="ARBA" id="ARBA00048351"/>
    </source>
</evidence>
<dbReference type="GO" id="GO:0005524">
    <property type="term" value="F:ATP binding"/>
    <property type="evidence" value="ECO:0007669"/>
    <property type="project" value="UniProtKB-UniRule"/>
</dbReference>
<comment type="caution">
    <text evidence="13">The sequence shown here is derived from an EMBL/GenBank/DDBJ whole genome shotgun (WGS) entry which is preliminary data.</text>
</comment>
<keyword evidence="8 10" id="KW-0030">Aminoacyl-tRNA synthetase</keyword>
<dbReference type="Gene3D" id="2.40.240.100">
    <property type="match status" value="1"/>
</dbReference>
<dbReference type="Proteomes" id="UP000317158">
    <property type="component" value="Unassembled WGS sequence"/>
</dbReference>
<dbReference type="PANTHER" id="PTHR43097:SF5">
    <property type="entry name" value="GLUTAMATE--TRNA LIGASE"/>
    <property type="match status" value="1"/>
</dbReference>
<name>A0A520KUM5_METT2</name>
<evidence type="ECO:0000256" key="8">
    <source>
        <dbReference type="ARBA" id="ARBA00023146"/>
    </source>
</evidence>
<evidence type="ECO:0000256" key="2">
    <source>
        <dbReference type="ARBA" id="ARBA00008927"/>
    </source>
</evidence>
<reference evidence="13 14" key="1">
    <citation type="journal article" date="2019" name="Nat. Microbiol.">
        <title>Wide diversity of methane and short-chain alkane metabolisms in uncultured archaea.</title>
        <authorList>
            <person name="Borrel G."/>
            <person name="Adam P.S."/>
            <person name="McKay L.J."/>
            <person name="Chen L.X."/>
            <person name="Sierra-Garcia I.N."/>
            <person name="Sieber C.M."/>
            <person name="Letourneur Q."/>
            <person name="Ghozlane A."/>
            <person name="Andersen G.L."/>
            <person name="Li W.J."/>
            <person name="Hallam S.J."/>
            <person name="Muyzer G."/>
            <person name="de Oliveira V.M."/>
            <person name="Inskeep W.P."/>
            <person name="Banfield J.F."/>
            <person name="Gribaldo S."/>
        </authorList>
    </citation>
    <scope>NUCLEOTIDE SEQUENCE [LARGE SCALE GENOMIC DNA]</scope>
    <source>
        <strain evidence="13">NM1a</strain>
    </source>
</reference>
<dbReference type="EMBL" id="RXIF01000002">
    <property type="protein sequence ID" value="RZN65401.1"/>
    <property type="molecule type" value="Genomic_DNA"/>
</dbReference>
<evidence type="ECO:0000256" key="7">
    <source>
        <dbReference type="ARBA" id="ARBA00022917"/>
    </source>
</evidence>
<dbReference type="NCBIfam" id="TIGR00463">
    <property type="entry name" value="gltX_arch"/>
    <property type="match status" value="1"/>
</dbReference>
<dbReference type="SUPFAM" id="SSF50715">
    <property type="entry name" value="Ribosomal protein L25-like"/>
    <property type="match status" value="1"/>
</dbReference>
<dbReference type="PRINTS" id="PR00987">
    <property type="entry name" value="TRNASYNTHGLU"/>
</dbReference>
<evidence type="ECO:0000313" key="13">
    <source>
        <dbReference type="EMBL" id="RZN65401.1"/>
    </source>
</evidence>
<dbReference type="InterPro" id="IPR020056">
    <property type="entry name" value="Rbsml_bL25/Gln-tRNA_synth_N"/>
</dbReference>
<evidence type="ECO:0000259" key="12">
    <source>
        <dbReference type="Pfam" id="PF03950"/>
    </source>
</evidence>
<dbReference type="InterPro" id="IPR004526">
    <property type="entry name" value="Glu-tRNA-synth_arc/euk"/>
</dbReference>
<keyword evidence="7 10" id="KW-0648">Protein biosynthesis</keyword>
<dbReference type="InterPro" id="IPR020058">
    <property type="entry name" value="Glu/Gln-tRNA-synth_Ib_cat-dom"/>
</dbReference>
<gene>
    <name evidence="10" type="primary">gltX</name>
    <name evidence="13" type="ORF">EF806_00445</name>
</gene>
<accession>A0A520KUM5</accession>
<evidence type="ECO:0000256" key="5">
    <source>
        <dbReference type="ARBA" id="ARBA00022741"/>
    </source>
</evidence>